<dbReference type="RefSeq" id="WP_238194261.1">
    <property type="nucleotide sequence ID" value="NZ_BPQZ01000001.1"/>
</dbReference>
<organism evidence="1 2">
    <name type="scientific">Methylobacterium tardum</name>
    <dbReference type="NCBI Taxonomy" id="374432"/>
    <lineage>
        <taxon>Bacteria</taxon>
        <taxon>Pseudomonadati</taxon>
        <taxon>Pseudomonadota</taxon>
        <taxon>Alphaproteobacteria</taxon>
        <taxon>Hyphomicrobiales</taxon>
        <taxon>Methylobacteriaceae</taxon>
        <taxon>Methylobacterium</taxon>
    </lineage>
</organism>
<keyword evidence="2" id="KW-1185">Reference proteome</keyword>
<proteinExistence type="predicted"/>
<sequence>MDLLASDAADLPQVEPPSDLDGAGVLDRLIASYGAEPVRTRAPAVQRPAGEFFFDPMGPNLVVQGWSVFPQTRGERRGPALIDGRGLAWKPFAERLPTDRDVRWWAIQAPSHNVAAIMGRASGGAFALDIDVTDAGLNAAVQDLADEIFGVTDFRRYGSHPKVALLYRQAWPEDDDGNADLIPNRSWRFVDGEPDEDGRPRQYGGVEILARGKPITFYGNHHKTGRYFSWAGLHPLYHGPEALPLVTRVQVERFVEAVQKLRPFHRGGANPVDTRWTFDPEAGLHAPRAMVSDDWATDADGRVVDGREAFLFRLCSTIVCRNEAAVRGGRQGMGSLCALAEERFRALAEVSGRWADDGELKGEIADKMVRLVREAISEADAGKHAFQAPVTLDPETGISTFAEARHEAVVAVEAKKADDLSWANEAVRRAITDLGAKRLPPMKVVPATPASAAAAAMMPRQDRFAAGRKAAEAVAAAADEAFAFAYRTIRAGGWRPPADDPKARMPIHGIVAPTGAGKTRAVIRSKIRARAANPEVRINTAILVPTHANAAEIADAVGVHERELDEAVAEAKAAGMNVLHFKGRIAAGCKFGGQMERLYGAGLPGNRLCRTNDKDRFTKEREEKLCHFYDECPHRLMLEELKSGTVDLTLMPHAYLTGPMAKEVADNVHHAVVDETHWRAVSGTKTFPIQVLEQARSLPRLTKEERAEGVDAQEFVMLRDEAVRVLLRARDASVDPARAFLALSRRKGPDWDHRGGDLIGAAARCVDASRDAGSKVHPNMQDVEVDVAVDIAQAKHADGEGALWKLVRDRYEDLVKDMEEAAAHAALASTGVDVPAPEPRVLSQRDTRIQFGVMVDEETHQQVDSVRVSYWKKRNFVGLPTLLIDASMSERITEHAWPGRQPVITRIDAPVHARTILVADGTGSDGAVLPGKGKSGKGKLQAAARAELLLALRTRVAGIYANGGVLESYTKAVRAFVEGSQAAAPNVDVLHQGNTRGYNFAESHSALLSYGRLEYPIQAVDAYKALFTFNDADQEPAWDALGTGLDKSGKPIQAPQGERTITMRDGSQRVYSDMMFPEGSWAREVQEQLREEELRQTLGRLRPVYRIDSDAVWVNVGRCVPAGIVVDEIVSLVDLVRPGKVDHIFEAARRSHGVLSPQGARTLQPDLALYRVGQTSPLKRLVPRETEGLVKVRWSIQGTAEPVERLMLNYVEDLEEAVYEFCRQAGWRMVPGSFEVVGQRPSRIAIGHKRPDRQDIERAGLTMGQADDIVEERGVEGLRLYVMQLDREREEARRARALKRVTRELGRAPQGADWQGLPMLPDVPRAMAKGSLTTRMLVDAGEWVDGGGDED</sequence>
<reference evidence="2" key="1">
    <citation type="journal article" date="2019" name="Int. J. Syst. Evol. Microbiol.">
        <title>The Global Catalogue of Microorganisms (GCM) 10K type strain sequencing project: providing services to taxonomists for standard genome sequencing and annotation.</title>
        <authorList>
            <consortium name="The Broad Institute Genomics Platform"/>
            <consortium name="The Broad Institute Genome Sequencing Center for Infectious Disease"/>
            <person name="Wu L."/>
            <person name="Ma J."/>
        </authorList>
    </citation>
    <scope>NUCLEOTIDE SEQUENCE [LARGE SCALE GENOMIC DNA]</scope>
    <source>
        <strain evidence="2">NBRC 103632</strain>
    </source>
</reference>
<protein>
    <recommendedName>
        <fullName evidence="3">DNA primase/polymerase bifunctional N-terminal domain-containing protein</fullName>
    </recommendedName>
</protein>
<evidence type="ECO:0008006" key="3">
    <source>
        <dbReference type="Google" id="ProtNLM"/>
    </source>
</evidence>
<dbReference type="SUPFAM" id="SSF52540">
    <property type="entry name" value="P-loop containing nucleoside triphosphate hydrolases"/>
    <property type="match status" value="1"/>
</dbReference>
<gene>
    <name evidence="1" type="ORF">GCM10007890_33430</name>
</gene>
<name>A0AA37TDL2_9HYPH</name>
<dbReference type="Proteomes" id="UP001157440">
    <property type="component" value="Unassembled WGS sequence"/>
</dbReference>
<dbReference type="EMBL" id="BSPL01000017">
    <property type="protein sequence ID" value="GLS71330.1"/>
    <property type="molecule type" value="Genomic_DNA"/>
</dbReference>
<comment type="caution">
    <text evidence="1">The sequence shown here is derived from an EMBL/GenBank/DDBJ whole genome shotgun (WGS) entry which is preliminary data.</text>
</comment>
<evidence type="ECO:0000313" key="1">
    <source>
        <dbReference type="EMBL" id="GLS71330.1"/>
    </source>
</evidence>
<accession>A0AA37TDL2</accession>
<evidence type="ECO:0000313" key="2">
    <source>
        <dbReference type="Proteomes" id="UP001157440"/>
    </source>
</evidence>
<dbReference type="InterPro" id="IPR027417">
    <property type="entry name" value="P-loop_NTPase"/>
</dbReference>